<dbReference type="SUPFAM" id="SSF51445">
    <property type="entry name" value="(Trans)glycosidases"/>
    <property type="match status" value="1"/>
</dbReference>
<gene>
    <name evidence="8" type="ORF">C7M84_017176</name>
</gene>
<evidence type="ECO:0000256" key="4">
    <source>
        <dbReference type="ARBA" id="ARBA00022801"/>
    </source>
</evidence>
<dbReference type="EMBL" id="QCYY01003173">
    <property type="protein sequence ID" value="ROT64876.1"/>
    <property type="molecule type" value="Genomic_DNA"/>
</dbReference>
<comment type="caution">
    <text evidence="8">The sequence shown here is derived from an EMBL/GenBank/DDBJ whole genome shotgun (WGS) entry which is preliminary data.</text>
</comment>
<feature type="compositionally biased region" description="Basic and acidic residues" evidence="5">
    <location>
        <begin position="15"/>
        <end position="32"/>
    </location>
</feature>
<dbReference type="Pfam" id="PF00728">
    <property type="entry name" value="Glyco_hydro_20"/>
    <property type="match status" value="1"/>
</dbReference>
<feature type="domain" description="Glycoside hydrolase family 20 catalytic" evidence="7">
    <location>
        <begin position="219"/>
        <end position="357"/>
    </location>
</feature>
<reference evidence="8 9" key="1">
    <citation type="submission" date="2018-04" db="EMBL/GenBank/DDBJ databases">
        <authorList>
            <person name="Zhang X."/>
            <person name="Yuan J."/>
            <person name="Li F."/>
            <person name="Xiang J."/>
        </authorList>
    </citation>
    <scope>NUCLEOTIDE SEQUENCE [LARGE SCALE GENOMIC DNA]</scope>
    <source>
        <tissue evidence="8">Muscle</tissue>
    </source>
</reference>
<keyword evidence="6" id="KW-0812">Transmembrane</keyword>
<organism evidence="8 9">
    <name type="scientific">Penaeus vannamei</name>
    <name type="common">Whiteleg shrimp</name>
    <name type="synonym">Litopenaeus vannamei</name>
    <dbReference type="NCBI Taxonomy" id="6689"/>
    <lineage>
        <taxon>Eukaryota</taxon>
        <taxon>Metazoa</taxon>
        <taxon>Ecdysozoa</taxon>
        <taxon>Arthropoda</taxon>
        <taxon>Crustacea</taxon>
        <taxon>Multicrustacea</taxon>
        <taxon>Malacostraca</taxon>
        <taxon>Eumalacostraca</taxon>
        <taxon>Eucarida</taxon>
        <taxon>Decapoda</taxon>
        <taxon>Dendrobranchiata</taxon>
        <taxon>Penaeoidea</taxon>
        <taxon>Penaeidae</taxon>
        <taxon>Penaeus</taxon>
    </lineage>
</organism>
<dbReference type="GO" id="GO:0004563">
    <property type="term" value="F:beta-N-acetylhexosaminidase activity"/>
    <property type="evidence" value="ECO:0007669"/>
    <property type="project" value="UniProtKB-EC"/>
</dbReference>
<feature type="transmembrane region" description="Helical" evidence="6">
    <location>
        <begin position="109"/>
        <end position="128"/>
    </location>
</feature>
<proteinExistence type="inferred from homology"/>
<evidence type="ECO:0000256" key="3">
    <source>
        <dbReference type="ARBA" id="ARBA00012663"/>
    </source>
</evidence>
<feature type="region of interest" description="Disordered" evidence="5">
    <location>
        <begin position="1"/>
        <end position="33"/>
    </location>
</feature>
<protein>
    <recommendedName>
        <fullName evidence="3">beta-N-acetylhexosaminidase</fullName>
        <ecNumber evidence="3">3.2.1.52</ecNumber>
    </recommendedName>
</protein>
<dbReference type="EC" id="3.2.1.52" evidence="3"/>
<dbReference type="InterPro" id="IPR038901">
    <property type="entry name" value="HEXDC-like"/>
</dbReference>
<dbReference type="CDD" id="cd06565">
    <property type="entry name" value="GH20_GcnA-like"/>
    <property type="match status" value="1"/>
</dbReference>
<dbReference type="Proteomes" id="UP000283509">
    <property type="component" value="Unassembled WGS sequence"/>
</dbReference>
<dbReference type="AlphaFoldDB" id="A0A423SKY1"/>
<dbReference type="STRING" id="6689.A0A423SKY1"/>
<evidence type="ECO:0000313" key="9">
    <source>
        <dbReference type="Proteomes" id="UP000283509"/>
    </source>
</evidence>
<dbReference type="OrthoDB" id="10023921at2759"/>
<keyword evidence="4" id="KW-0378">Hydrolase</keyword>
<sequence>MKFEKYKTRRQAGRGGDRAGLPREDGRSDRHHSVARRPGVIPLVSASAPLRRWWSFCSCFGRLAVCTVGSDGPRIAGVKCVAWSSPICGPVLEGFVLFPAMVSCGRRRLMLALALLCVLVVLKLWLLAEPNPNASPVFVVTPRRGQGGRTHAASKELQTQTGMEVPPERLWHLDLKGGAPLVPFIEGMMSLAARAGATGVLLEWEDMFPFTSPLAELSAHNAYSLKDVARIMQAAKGAGLSVIHLVQSLGHMEYALKQQKWADLREGESPGEACPTNPGTARLVLEAVDQIMTAAPSPFLHIGADEVFTLGQCQRCRSKGVAPLQLYVDHVAQVARSAKARWDVKVLIWDDMLRHASSTLLHSLAGLVEPVVWAYGPDVTRMVPPYILRAYAAVFPRVWLAPAFKGATSPRSVMPNIARHAANTLAWVQEGQRMRRHAGLHVAGIIITGWSRYDHFAVLCELLPSSTPSLVLTMLTASRGFLTAATLRDTHTLLQCPPHVVLDPARDPQLWAARDCDFAGANLADLIHRYVTLRDNIKLVAREAEEVGAWFTPYNIRHNFSSPSRLREATRELPSLLSTLADLYAEVRAVLPQYHNPATVEEWIEQHLLPLNQTLSRFNRSFNALMKVKAWPRRPLGGKDPPPT</sequence>
<dbReference type="PANTHER" id="PTHR21040:SF8">
    <property type="entry name" value="BCDNA.GH04120"/>
    <property type="match status" value="1"/>
</dbReference>
<keyword evidence="9" id="KW-1185">Reference proteome</keyword>
<evidence type="ECO:0000259" key="7">
    <source>
        <dbReference type="Pfam" id="PF00728"/>
    </source>
</evidence>
<dbReference type="PANTHER" id="PTHR21040">
    <property type="entry name" value="BCDNA.GH04120"/>
    <property type="match status" value="1"/>
</dbReference>
<dbReference type="InterPro" id="IPR017853">
    <property type="entry name" value="GH"/>
</dbReference>
<name>A0A423SKY1_PENVA</name>
<reference evidence="8 9" key="2">
    <citation type="submission" date="2019-01" db="EMBL/GenBank/DDBJ databases">
        <title>The decoding of complex shrimp genome reveals the adaptation for benthos swimmer, frequently molting mechanism and breeding impact on genome.</title>
        <authorList>
            <person name="Sun Y."/>
            <person name="Gao Y."/>
            <person name="Yu Y."/>
        </authorList>
    </citation>
    <scope>NUCLEOTIDE SEQUENCE [LARGE SCALE GENOMIC DNA]</scope>
    <source>
        <tissue evidence="8">Muscle</tissue>
    </source>
</reference>
<keyword evidence="6" id="KW-0472">Membrane</keyword>
<dbReference type="GO" id="GO:0005975">
    <property type="term" value="P:carbohydrate metabolic process"/>
    <property type="evidence" value="ECO:0007669"/>
    <property type="project" value="InterPro"/>
</dbReference>
<evidence type="ECO:0000256" key="2">
    <source>
        <dbReference type="ARBA" id="ARBA00006285"/>
    </source>
</evidence>
<dbReference type="InterPro" id="IPR015883">
    <property type="entry name" value="Glyco_hydro_20_cat"/>
</dbReference>
<evidence type="ECO:0000313" key="8">
    <source>
        <dbReference type="EMBL" id="ROT64876.1"/>
    </source>
</evidence>
<evidence type="ECO:0000256" key="5">
    <source>
        <dbReference type="SAM" id="MobiDB-lite"/>
    </source>
</evidence>
<accession>A0A423SKY1</accession>
<dbReference type="Gene3D" id="3.20.20.80">
    <property type="entry name" value="Glycosidases"/>
    <property type="match status" value="1"/>
</dbReference>
<comment type="catalytic activity">
    <reaction evidence="1">
        <text>Hydrolysis of terminal non-reducing N-acetyl-D-hexosamine residues in N-acetyl-beta-D-hexosaminides.</text>
        <dbReference type="EC" id="3.2.1.52"/>
    </reaction>
</comment>
<evidence type="ECO:0000256" key="6">
    <source>
        <dbReference type="SAM" id="Phobius"/>
    </source>
</evidence>
<comment type="similarity">
    <text evidence="2">Belongs to the glycosyl hydrolase 20 family.</text>
</comment>
<keyword evidence="6" id="KW-1133">Transmembrane helix</keyword>
<evidence type="ECO:0000256" key="1">
    <source>
        <dbReference type="ARBA" id="ARBA00001231"/>
    </source>
</evidence>